<accession>A0ABU0J571</accession>
<dbReference type="Pfam" id="PF09347">
    <property type="entry name" value="DUF1989"/>
    <property type="match status" value="1"/>
</dbReference>
<dbReference type="PANTHER" id="PTHR31527:SF0">
    <property type="entry name" value="RE64534P"/>
    <property type="match status" value="1"/>
</dbReference>
<dbReference type="Proteomes" id="UP001242480">
    <property type="component" value="Unassembled WGS sequence"/>
</dbReference>
<evidence type="ECO:0000259" key="1">
    <source>
        <dbReference type="Pfam" id="PF09347"/>
    </source>
</evidence>
<keyword evidence="3" id="KW-1185">Reference proteome</keyword>
<dbReference type="PANTHER" id="PTHR31527">
    <property type="entry name" value="RE64534P"/>
    <property type="match status" value="1"/>
</dbReference>
<sequence length="229" mass="24560">MTAPLATVPAGHGRAFRLAAGQIVRLVNTHGTQVVDCWAWNAGDLTEHMSMEASRVWSQRLNPVVGDSLVTTRRRPILTIVADTSPGIHDGFMAACDCHRYRLLGVTGYHRNCLDNMHEALAGIGLTAPVSILASFNIFMNIAVQPDGRSLLTGPTPCRPGDSISLRAEMDAIVAFSACPQDIVPIQGGEANVPRDVHVEILDEAFPDVPVSRAWVPGRGGFLEAGAFE</sequence>
<dbReference type="InterPro" id="IPR018959">
    <property type="entry name" value="DUF1989"/>
</dbReference>
<feature type="domain" description="DUF1989" evidence="1">
    <location>
        <begin position="7"/>
        <end position="173"/>
    </location>
</feature>
<proteinExistence type="predicted"/>
<dbReference type="RefSeq" id="WP_307272106.1">
    <property type="nucleotide sequence ID" value="NZ_JAUSVX010000003.1"/>
</dbReference>
<dbReference type="EMBL" id="JAUSVX010000003">
    <property type="protein sequence ID" value="MDQ0469407.1"/>
    <property type="molecule type" value="Genomic_DNA"/>
</dbReference>
<organism evidence="2 3">
    <name type="scientific">Labrys wisconsinensis</name>
    <dbReference type="NCBI Taxonomy" id="425677"/>
    <lineage>
        <taxon>Bacteria</taxon>
        <taxon>Pseudomonadati</taxon>
        <taxon>Pseudomonadota</taxon>
        <taxon>Alphaproteobacteria</taxon>
        <taxon>Hyphomicrobiales</taxon>
        <taxon>Xanthobacteraceae</taxon>
        <taxon>Labrys</taxon>
    </lineage>
</organism>
<reference evidence="2 3" key="1">
    <citation type="submission" date="2023-07" db="EMBL/GenBank/DDBJ databases">
        <title>Genomic Encyclopedia of Type Strains, Phase IV (KMG-IV): sequencing the most valuable type-strain genomes for metagenomic binning, comparative biology and taxonomic classification.</title>
        <authorList>
            <person name="Goeker M."/>
        </authorList>
    </citation>
    <scope>NUCLEOTIDE SEQUENCE [LARGE SCALE GENOMIC DNA]</scope>
    <source>
        <strain evidence="2 3">DSM 19619</strain>
    </source>
</reference>
<evidence type="ECO:0000313" key="2">
    <source>
        <dbReference type="EMBL" id="MDQ0469407.1"/>
    </source>
</evidence>
<comment type="caution">
    <text evidence="2">The sequence shown here is derived from an EMBL/GenBank/DDBJ whole genome shotgun (WGS) entry which is preliminary data.</text>
</comment>
<gene>
    <name evidence="2" type="ORF">QO011_002418</name>
</gene>
<name>A0ABU0J571_9HYPH</name>
<evidence type="ECO:0000313" key="3">
    <source>
        <dbReference type="Proteomes" id="UP001242480"/>
    </source>
</evidence>
<protein>
    <submittedName>
        <fullName evidence="2">Uncharacterized protein YcgI (DUF1989 family)</fullName>
    </submittedName>
</protein>